<dbReference type="AlphaFoldDB" id="A0A9W9EQA1"/>
<dbReference type="EMBL" id="JAPQKI010000010">
    <property type="protein sequence ID" value="KAJ5086032.1"/>
    <property type="molecule type" value="Genomic_DNA"/>
</dbReference>
<name>A0A9W9EQA1_9EURO</name>
<feature type="region of interest" description="Disordered" evidence="1">
    <location>
        <begin position="1"/>
        <end position="45"/>
    </location>
</feature>
<gene>
    <name evidence="2" type="ORF">N7532_010803</name>
</gene>
<sequence length="164" mass="18051">MRPVQLTTSDGHRDSIPKTREIRRDTDPIVEKNGERETDYRSTITPDWNGDLVAPLFARSWPEQQKVSEDHLVLRGALGAKRDHSSIGAGPGAIRTARRPGAIANCAKVDHGRSWTPAGAQEGVLAGVRSIEAAKPSYRATLHATTARWKLGQYDLLSNCCLNW</sequence>
<organism evidence="2 3">
    <name type="scientific">Penicillium argentinense</name>
    <dbReference type="NCBI Taxonomy" id="1131581"/>
    <lineage>
        <taxon>Eukaryota</taxon>
        <taxon>Fungi</taxon>
        <taxon>Dikarya</taxon>
        <taxon>Ascomycota</taxon>
        <taxon>Pezizomycotina</taxon>
        <taxon>Eurotiomycetes</taxon>
        <taxon>Eurotiomycetidae</taxon>
        <taxon>Eurotiales</taxon>
        <taxon>Aspergillaceae</taxon>
        <taxon>Penicillium</taxon>
    </lineage>
</organism>
<protein>
    <submittedName>
        <fullName evidence="2">Uncharacterized protein</fullName>
    </submittedName>
</protein>
<dbReference type="Proteomes" id="UP001149074">
    <property type="component" value="Unassembled WGS sequence"/>
</dbReference>
<dbReference type="RefSeq" id="XP_056470710.1">
    <property type="nucleotide sequence ID" value="XM_056623294.1"/>
</dbReference>
<feature type="compositionally biased region" description="Basic and acidic residues" evidence="1">
    <location>
        <begin position="10"/>
        <end position="40"/>
    </location>
</feature>
<evidence type="ECO:0000313" key="2">
    <source>
        <dbReference type="EMBL" id="KAJ5086032.1"/>
    </source>
</evidence>
<keyword evidence="3" id="KW-1185">Reference proteome</keyword>
<reference evidence="2" key="2">
    <citation type="journal article" date="2023" name="IMA Fungus">
        <title>Comparative genomic study of the Penicillium genus elucidates a diverse pangenome and 15 lateral gene transfer events.</title>
        <authorList>
            <person name="Petersen C."/>
            <person name="Sorensen T."/>
            <person name="Nielsen M.R."/>
            <person name="Sondergaard T.E."/>
            <person name="Sorensen J.L."/>
            <person name="Fitzpatrick D.A."/>
            <person name="Frisvad J.C."/>
            <person name="Nielsen K.L."/>
        </authorList>
    </citation>
    <scope>NUCLEOTIDE SEQUENCE</scope>
    <source>
        <strain evidence="2">IBT 30761</strain>
    </source>
</reference>
<evidence type="ECO:0000256" key="1">
    <source>
        <dbReference type="SAM" id="MobiDB-lite"/>
    </source>
</evidence>
<comment type="caution">
    <text evidence="2">The sequence shown here is derived from an EMBL/GenBank/DDBJ whole genome shotgun (WGS) entry which is preliminary data.</text>
</comment>
<dbReference type="GeneID" id="81362273"/>
<evidence type="ECO:0000313" key="3">
    <source>
        <dbReference type="Proteomes" id="UP001149074"/>
    </source>
</evidence>
<accession>A0A9W9EQA1</accession>
<reference evidence="2" key="1">
    <citation type="submission" date="2022-11" db="EMBL/GenBank/DDBJ databases">
        <authorList>
            <person name="Petersen C."/>
        </authorList>
    </citation>
    <scope>NUCLEOTIDE SEQUENCE</scope>
    <source>
        <strain evidence="2">IBT 30761</strain>
    </source>
</reference>
<proteinExistence type="predicted"/>